<proteinExistence type="predicted"/>
<keyword evidence="1" id="KW-1133">Transmembrane helix</keyword>
<feature type="non-terminal residue" evidence="2">
    <location>
        <position position="1"/>
    </location>
</feature>
<sequence>SGWTFSLAYAALPLGMGSTLLVGLFFGLYPAVSAARLQPVEALRDE</sequence>
<evidence type="ECO:0000313" key="3">
    <source>
        <dbReference type="Proteomes" id="UP000253594"/>
    </source>
</evidence>
<dbReference type="Proteomes" id="UP000253594">
    <property type="component" value="Unassembled WGS sequence"/>
</dbReference>
<reference evidence="2 3" key="1">
    <citation type="submission" date="2018-07" db="EMBL/GenBank/DDBJ databases">
        <title>Mechanisms of high-level aminoglycoside resistance among Gram-negative pathogens in Brazil.</title>
        <authorList>
            <person name="Ballaben A.S."/>
            <person name="Darini A.L.C."/>
            <person name="Doi Y."/>
        </authorList>
    </citation>
    <scope>NUCLEOTIDE SEQUENCE [LARGE SCALE GENOMIC DNA]</scope>
    <source>
        <strain evidence="2 3">B2-305</strain>
    </source>
</reference>
<dbReference type="AlphaFoldDB" id="A0A367LXW3"/>
<keyword evidence="1" id="KW-0812">Transmembrane</keyword>
<accession>A0A367LXW3</accession>
<gene>
    <name evidence="2" type="ORF">DT376_37395</name>
</gene>
<comment type="caution">
    <text evidence="2">The sequence shown here is derived from an EMBL/GenBank/DDBJ whole genome shotgun (WGS) entry which is preliminary data.</text>
</comment>
<feature type="transmembrane region" description="Helical" evidence="1">
    <location>
        <begin position="6"/>
        <end position="29"/>
    </location>
</feature>
<protein>
    <submittedName>
        <fullName evidence="2">ABC transporter permease</fullName>
    </submittedName>
</protein>
<keyword evidence="1" id="KW-0472">Membrane</keyword>
<evidence type="ECO:0000256" key="1">
    <source>
        <dbReference type="SAM" id="Phobius"/>
    </source>
</evidence>
<organism evidence="2 3">
    <name type="scientific">Pseudomonas aeruginosa</name>
    <dbReference type="NCBI Taxonomy" id="287"/>
    <lineage>
        <taxon>Bacteria</taxon>
        <taxon>Pseudomonadati</taxon>
        <taxon>Pseudomonadota</taxon>
        <taxon>Gammaproteobacteria</taxon>
        <taxon>Pseudomonadales</taxon>
        <taxon>Pseudomonadaceae</taxon>
        <taxon>Pseudomonas</taxon>
    </lineage>
</organism>
<dbReference type="EMBL" id="QORE01002601">
    <property type="protein sequence ID" value="RCI69912.1"/>
    <property type="molecule type" value="Genomic_DNA"/>
</dbReference>
<evidence type="ECO:0000313" key="2">
    <source>
        <dbReference type="EMBL" id="RCI69912.1"/>
    </source>
</evidence>
<name>A0A367LXW3_PSEAI</name>